<comment type="caution">
    <text evidence="1">The sequence shown here is derived from an EMBL/GenBank/DDBJ whole genome shotgun (WGS) entry which is preliminary data.</text>
</comment>
<reference evidence="1" key="1">
    <citation type="submission" date="2022-02" db="EMBL/GenBank/DDBJ databases">
        <title>Plant Genome Project.</title>
        <authorList>
            <person name="Zhang R.-G."/>
        </authorList>
    </citation>
    <scope>NUCLEOTIDE SEQUENCE</scope>
    <source>
        <strain evidence="1">AT1</strain>
    </source>
</reference>
<keyword evidence="2" id="KW-1185">Reference proteome</keyword>
<sequence length="121" mass="13312">MAAAWWGGLGGVVGMVVVTVIADVVVVVVECDGISLTSLFSQVEMTNLSYNCTINKEEEKVIKPRLTFPFGDYSCLKEVAIMQVVKTGPVHGLCLARKRVEKSIKLQKAKEKRTTSKCYSR</sequence>
<protein>
    <submittedName>
        <fullName evidence="1">Uncharacterized protein</fullName>
    </submittedName>
</protein>
<name>A0ACC0Q4G3_RHOML</name>
<dbReference type="Proteomes" id="UP001062846">
    <property type="component" value="Chromosome 1"/>
</dbReference>
<evidence type="ECO:0000313" key="1">
    <source>
        <dbReference type="EMBL" id="KAI8571873.1"/>
    </source>
</evidence>
<accession>A0ACC0Q4G3</accession>
<dbReference type="EMBL" id="CM046388">
    <property type="protein sequence ID" value="KAI8571873.1"/>
    <property type="molecule type" value="Genomic_DNA"/>
</dbReference>
<gene>
    <name evidence="1" type="ORF">RHMOL_Rhmol01G0153600</name>
</gene>
<organism evidence="1 2">
    <name type="scientific">Rhododendron molle</name>
    <name type="common">Chinese azalea</name>
    <name type="synonym">Azalea mollis</name>
    <dbReference type="NCBI Taxonomy" id="49168"/>
    <lineage>
        <taxon>Eukaryota</taxon>
        <taxon>Viridiplantae</taxon>
        <taxon>Streptophyta</taxon>
        <taxon>Embryophyta</taxon>
        <taxon>Tracheophyta</taxon>
        <taxon>Spermatophyta</taxon>
        <taxon>Magnoliopsida</taxon>
        <taxon>eudicotyledons</taxon>
        <taxon>Gunneridae</taxon>
        <taxon>Pentapetalae</taxon>
        <taxon>asterids</taxon>
        <taxon>Ericales</taxon>
        <taxon>Ericaceae</taxon>
        <taxon>Ericoideae</taxon>
        <taxon>Rhodoreae</taxon>
        <taxon>Rhododendron</taxon>
    </lineage>
</organism>
<proteinExistence type="predicted"/>
<evidence type="ECO:0000313" key="2">
    <source>
        <dbReference type="Proteomes" id="UP001062846"/>
    </source>
</evidence>